<evidence type="ECO:0000259" key="6">
    <source>
        <dbReference type="PROSITE" id="PS50887"/>
    </source>
</evidence>
<dbReference type="PROSITE" id="PS50112">
    <property type="entry name" value="PAS"/>
    <property type="match status" value="1"/>
</dbReference>
<dbReference type="RefSeq" id="WP_101193829.1">
    <property type="nucleotide sequence ID" value="NZ_PIYS01000020.1"/>
</dbReference>
<dbReference type="PROSITE" id="PS50113">
    <property type="entry name" value="PAC"/>
    <property type="match status" value="1"/>
</dbReference>
<dbReference type="SUPFAM" id="SSF55073">
    <property type="entry name" value="Nucleotide cyclase"/>
    <property type="match status" value="1"/>
</dbReference>
<dbReference type="Pfam" id="PF13426">
    <property type="entry name" value="PAS_9"/>
    <property type="match status" value="1"/>
</dbReference>
<dbReference type="CDD" id="cd01948">
    <property type="entry name" value="EAL"/>
    <property type="match status" value="1"/>
</dbReference>
<dbReference type="InterPro" id="IPR000700">
    <property type="entry name" value="PAS-assoc_C"/>
</dbReference>
<dbReference type="PANTHER" id="PTHR44757:SF2">
    <property type="entry name" value="BIOFILM ARCHITECTURE MAINTENANCE PROTEIN MBAA"/>
    <property type="match status" value="1"/>
</dbReference>
<accession>A0A2I0CNM4</accession>
<dbReference type="GO" id="GO:0071111">
    <property type="term" value="F:cyclic-guanylate-specific phosphodiesterase activity"/>
    <property type="evidence" value="ECO:0007669"/>
    <property type="project" value="UniProtKB-EC"/>
</dbReference>
<protein>
    <recommendedName>
        <fullName evidence="1">cyclic-guanylate-specific phosphodiesterase</fullName>
        <ecNumber evidence="1">3.1.4.52</ecNumber>
    </recommendedName>
</protein>
<dbReference type="EMBL" id="PIYS01000020">
    <property type="protein sequence ID" value="PKF70741.1"/>
    <property type="molecule type" value="Genomic_DNA"/>
</dbReference>
<name>A0A2I0CNM4_9PSED</name>
<dbReference type="EC" id="3.1.4.52" evidence="1"/>
<sequence length="691" mass="77525">MTSHPEAAGRKLADVVTQLPDPARLGLLRFERLNEASWKLLYLDPACQARLGLPASQLCDLLEAPYASLMQPAQRLQLHQQIQQQLQQHGHYRVQYRLHSPLGPLQLCELGQPLPGPGRQRLQGYLICQDDLTLPNPQHAALLAGLQQSACAILLVSPEGRLDYVNASFSQITQYSTDEVLGRSITELAAMENLAERLFDSHSGLASHNSWQGEFKSRRKNHEPYWGRLNISKVFDAQGQLSHYLGIYQDITDEKLQQQRVEKLAYTDTLTGLGNRAFFINRLDQHFQRQAPGNGCLLLVDIDNFKRINDSLGHQSGDKLLASLARRLRNSLPNQTPLARFASNEFALLLEDCSLHSGQQQARQLLETLGKPLFVDNQLISISGSIGLAQAPLHGSNTPTLLKHAGLALHKAKANGKQQLQVFSETLNAEAQDKLFLDNNLRLALERDELRLHYQPKLCLHSGRLLGLEALLRWQHPQRGMISPDSFIAVAEESGLIIPIGKWVMRTACRMARQLADAGLDRLHMAINLSSRQFADPELCRSLSDILAEEGLPGSQLELELTESLLLEASEATRQQLHQLKQLGVQLAMDDFGTGYSSLGYLKKFPIDVIKIDRSFVRDVPHCEDDMEIIAAVIAMAHKLRLQVVAEGIEDRQQLAFLRRQQCDIGQGYLFDRPLPADELLQRLSRYQRPV</sequence>
<dbReference type="CDD" id="cd01949">
    <property type="entry name" value="GGDEF"/>
    <property type="match status" value="1"/>
</dbReference>
<dbReference type="InterPro" id="IPR001633">
    <property type="entry name" value="EAL_dom"/>
</dbReference>
<dbReference type="InterPro" id="IPR043128">
    <property type="entry name" value="Rev_trsase/Diguanyl_cyclase"/>
</dbReference>
<dbReference type="SUPFAM" id="SSF55785">
    <property type="entry name" value="PYP-like sensor domain (PAS domain)"/>
    <property type="match status" value="1"/>
</dbReference>
<reference evidence="8" key="1">
    <citation type="submission" date="2017-12" db="EMBL/GenBank/DDBJ databases">
        <authorList>
            <person name="Yu X.-Y."/>
        </authorList>
    </citation>
    <scope>NUCLEOTIDE SEQUENCE [LARGE SCALE GENOMIC DNA]</scope>
    <source>
        <strain evidence="8">ZYSR67-Z</strain>
    </source>
</reference>
<evidence type="ECO:0000259" key="4">
    <source>
        <dbReference type="PROSITE" id="PS50113"/>
    </source>
</evidence>
<dbReference type="Pfam" id="PF00990">
    <property type="entry name" value="GGDEF"/>
    <property type="match status" value="1"/>
</dbReference>
<feature type="domain" description="PAC" evidence="4">
    <location>
        <begin position="211"/>
        <end position="263"/>
    </location>
</feature>
<dbReference type="Gene3D" id="3.30.450.20">
    <property type="entry name" value="PAS domain"/>
    <property type="match status" value="1"/>
</dbReference>
<dbReference type="NCBIfam" id="TIGR00254">
    <property type="entry name" value="GGDEF"/>
    <property type="match status" value="1"/>
</dbReference>
<dbReference type="PANTHER" id="PTHR44757">
    <property type="entry name" value="DIGUANYLATE CYCLASE DGCP"/>
    <property type="match status" value="1"/>
</dbReference>
<dbReference type="InterPro" id="IPR035965">
    <property type="entry name" value="PAS-like_dom_sf"/>
</dbReference>
<dbReference type="SUPFAM" id="SSF141868">
    <property type="entry name" value="EAL domain-like"/>
    <property type="match status" value="1"/>
</dbReference>
<dbReference type="NCBIfam" id="TIGR00229">
    <property type="entry name" value="sensory_box"/>
    <property type="match status" value="1"/>
</dbReference>
<feature type="domain" description="PAS" evidence="3">
    <location>
        <begin position="138"/>
        <end position="188"/>
    </location>
</feature>
<dbReference type="InterPro" id="IPR029787">
    <property type="entry name" value="Nucleotide_cyclase"/>
</dbReference>
<dbReference type="SMART" id="SM00052">
    <property type="entry name" value="EAL"/>
    <property type="match status" value="1"/>
</dbReference>
<evidence type="ECO:0000256" key="1">
    <source>
        <dbReference type="ARBA" id="ARBA00012282"/>
    </source>
</evidence>
<feature type="domain" description="GGDEF" evidence="6">
    <location>
        <begin position="293"/>
        <end position="425"/>
    </location>
</feature>
<dbReference type="Gene3D" id="3.20.20.450">
    <property type="entry name" value="EAL domain"/>
    <property type="match status" value="1"/>
</dbReference>
<dbReference type="PROSITE" id="PS50883">
    <property type="entry name" value="EAL"/>
    <property type="match status" value="1"/>
</dbReference>
<evidence type="ECO:0000259" key="5">
    <source>
        <dbReference type="PROSITE" id="PS50883"/>
    </source>
</evidence>
<gene>
    <name evidence="7" type="ORF">CW360_11695</name>
</gene>
<keyword evidence="2" id="KW-0973">c-di-GMP</keyword>
<dbReference type="InterPro" id="IPR000160">
    <property type="entry name" value="GGDEF_dom"/>
</dbReference>
<dbReference type="FunFam" id="3.20.20.450:FF:000001">
    <property type="entry name" value="Cyclic di-GMP phosphodiesterase yahA"/>
    <property type="match status" value="1"/>
</dbReference>
<evidence type="ECO:0000313" key="8">
    <source>
        <dbReference type="Proteomes" id="UP000242861"/>
    </source>
</evidence>
<dbReference type="Pfam" id="PF00563">
    <property type="entry name" value="EAL"/>
    <property type="match status" value="1"/>
</dbReference>
<comment type="caution">
    <text evidence="7">The sequence shown here is derived from an EMBL/GenBank/DDBJ whole genome shotgun (WGS) entry which is preliminary data.</text>
</comment>
<dbReference type="InterPro" id="IPR035919">
    <property type="entry name" value="EAL_sf"/>
</dbReference>
<dbReference type="CDD" id="cd00130">
    <property type="entry name" value="PAS"/>
    <property type="match status" value="1"/>
</dbReference>
<dbReference type="SMART" id="SM00091">
    <property type="entry name" value="PAS"/>
    <property type="match status" value="2"/>
</dbReference>
<dbReference type="SMART" id="SM00267">
    <property type="entry name" value="GGDEF"/>
    <property type="match status" value="1"/>
</dbReference>
<evidence type="ECO:0000256" key="2">
    <source>
        <dbReference type="ARBA" id="ARBA00022636"/>
    </source>
</evidence>
<organism evidence="7 8">
    <name type="scientific">Pseudomonas fluvialis</name>
    <dbReference type="NCBI Taxonomy" id="1793966"/>
    <lineage>
        <taxon>Bacteria</taxon>
        <taxon>Pseudomonadati</taxon>
        <taxon>Pseudomonadota</taxon>
        <taxon>Gammaproteobacteria</taxon>
        <taxon>Pseudomonadales</taxon>
        <taxon>Pseudomonadaceae</taxon>
        <taxon>Pseudomonas</taxon>
    </lineage>
</organism>
<dbReference type="AlphaFoldDB" id="A0A2I0CNM4"/>
<dbReference type="InterPro" id="IPR052155">
    <property type="entry name" value="Biofilm_reg_signaling"/>
</dbReference>
<dbReference type="SMART" id="SM00086">
    <property type="entry name" value="PAC"/>
    <property type="match status" value="1"/>
</dbReference>
<dbReference type="InterPro" id="IPR001610">
    <property type="entry name" value="PAC"/>
</dbReference>
<evidence type="ECO:0000313" key="7">
    <source>
        <dbReference type="EMBL" id="PKF70741.1"/>
    </source>
</evidence>
<proteinExistence type="predicted"/>
<dbReference type="InterPro" id="IPR000014">
    <property type="entry name" value="PAS"/>
</dbReference>
<dbReference type="Gene3D" id="3.30.70.270">
    <property type="match status" value="1"/>
</dbReference>
<feature type="domain" description="EAL" evidence="5">
    <location>
        <begin position="434"/>
        <end position="688"/>
    </location>
</feature>
<dbReference type="Proteomes" id="UP000242861">
    <property type="component" value="Unassembled WGS sequence"/>
</dbReference>
<dbReference type="PROSITE" id="PS50887">
    <property type="entry name" value="GGDEF"/>
    <property type="match status" value="1"/>
</dbReference>
<evidence type="ECO:0000259" key="3">
    <source>
        <dbReference type="PROSITE" id="PS50112"/>
    </source>
</evidence>